<evidence type="ECO:0000256" key="1">
    <source>
        <dbReference type="SAM" id="Phobius"/>
    </source>
</evidence>
<gene>
    <name evidence="2" type="ORF">Syn19_006</name>
</gene>
<dbReference type="GeneID" id="10328558"/>
<organism evidence="2 3">
    <name type="scientific">Synechococcus phage Syn19</name>
    <dbReference type="NCBI Taxonomy" id="445684"/>
    <lineage>
        <taxon>Viruses</taxon>
        <taxon>Duplodnaviria</taxon>
        <taxon>Heunggongvirae</taxon>
        <taxon>Uroviricota</taxon>
        <taxon>Caudoviricetes</taxon>
        <taxon>Pantevenvirales</taxon>
        <taxon>Kyanoviridae</taxon>
        <taxon>Pontusvirus</taxon>
        <taxon>Pontusvirus syn19</taxon>
    </lineage>
</organism>
<reference evidence="2 3" key="1">
    <citation type="journal article" date="2010" name="Environ. Microbiol.">
        <title>Genomic analysis of oceanic cyanobacterial myoviruses compared with T4-like myoviruses from diverse hosts and environments.</title>
        <authorList>
            <person name="Sullivan M.B."/>
            <person name="Huang K.H."/>
            <person name="Ignacio-Espinoza J.C."/>
            <person name="Berlin A.M."/>
            <person name="Kelly L."/>
            <person name="Weigele P.R."/>
            <person name="DeFrancesco A.S."/>
            <person name="Kern S.E."/>
            <person name="Thompson L.R."/>
            <person name="Young S."/>
            <person name="Yandava C."/>
            <person name="Fu R."/>
            <person name="Krastins B."/>
            <person name="Chase M."/>
            <person name="Sarracino D."/>
            <person name="Osburne M.S."/>
            <person name="Henn M.R."/>
            <person name="Chisholm S.W."/>
        </authorList>
    </citation>
    <scope>NUCLEOTIDE SEQUENCE [LARGE SCALE GENOMIC DNA]</scope>
    <source>
        <strain evidence="2">Syn19</strain>
    </source>
</reference>
<accession>E3SPX6</accession>
<dbReference type="EMBL" id="GU071106">
    <property type="protein sequence ID" value="ADO99546.1"/>
    <property type="molecule type" value="Genomic_DNA"/>
</dbReference>
<keyword evidence="1" id="KW-1133">Transmembrane helix</keyword>
<feature type="transmembrane region" description="Helical" evidence="1">
    <location>
        <begin position="6"/>
        <end position="29"/>
    </location>
</feature>
<name>E3SPX6_9CAUD</name>
<evidence type="ECO:0000313" key="2">
    <source>
        <dbReference type="EMBL" id="ADO99546.1"/>
    </source>
</evidence>
<dbReference type="Proteomes" id="UP000006535">
    <property type="component" value="Segment"/>
</dbReference>
<proteinExistence type="predicted"/>
<sequence>MAQNNIELIGTILIGVLGIILMCQGHFIFHGRHGYRHSERDKDNLAKMRKRVEELMGKTKNDL</sequence>
<keyword evidence="1" id="KW-0812">Transmembrane</keyword>
<dbReference type="OrthoDB" id="27282at10239"/>
<protein>
    <submittedName>
        <fullName evidence="2">Uncharacterized protein</fullName>
    </submittedName>
</protein>
<dbReference type="KEGG" id="vg:10328558"/>
<keyword evidence="1" id="KW-0472">Membrane</keyword>
<evidence type="ECO:0000313" key="3">
    <source>
        <dbReference type="Proteomes" id="UP000006535"/>
    </source>
</evidence>
<dbReference type="RefSeq" id="YP_004323844.1">
    <property type="nucleotide sequence ID" value="NC_015286.1"/>
</dbReference>
<keyword evidence="3" id="KW-1185">Reference proteome</keyword>